<evidence type="ECO:0000313" key="2">
    <source>
        <dbReference type="EMBL" id="KLK94074.1"/>
    </source>
</evidence>
<accession>A0A0H1RG67</accession>
<protein>
    <submittedName>
        <fullName evidence="2">Uncharacterized protein</fullName>
    </submittedName>
</protein>
<evidence type="ECO:0000256" key="1">
    <source>
        <dbReference type="SAM" id="MobiDB-lite"/>
    </source>
</evidence>
<keyword evidence="3" id="KW-1185">Reference proteome</keyword>
<sequence>MGNAGYGNHTEDTKNYVDSERPDPQAGHMGSSQNKPGNLPAAGPHDKPSLTNPDSTPGTGALPEPGDSEGIDSTSS</sequence>
<comment type="caution">
    <text evidence="2">The sequence shown here is derived from an EMBL/GenBank/DDBJ whole genome shotgun (WGS) entry which is preliminary data.</text>
</comment>
<evidence type="ECO:0000313" key="3">
    <source>
        <dbReference type="Proteomes" id="UP000035489"/>
    </source>
</evidence>
<feature type="region of interest" description="Disordered" evidence="1">
    <location>
        <begin position="1"/>
        <end position="76"/>
    </location>
</feature>
<organism evidence="2 3">
    <name type="scientific">Microvirga vignae</name>
    <dbReference type="NCBI Taxonomy" id="1225564"/>
    <lineage>
        <taxon>Bacteria</taxon>
        <taxon>Pseudomonadati</taxon>
        <taxon>Pseudomonadota</taxon>
        <taxon>Alphaproteobacteria</taxon>
        <taxon>Hyphomicrobiales</taxon>
        <taxon>Methylobacteriaceae</taxon>
        <taxon>Microvirga</taxon>
    </lineage>
</organism>
<dbReference type="PATRIC" id="fig|1225564.3.peg.1749"/>
<gene>
    <name evidence="2" type="ORF">AA309_06375</name>
</gene>
<dbReference type="RefSeq" id="WP_047188115.1">
    <property type="nucleotide sequence ID" value="NZ_LCYG01000016.1"/>
</dbReference>
<proteinExistence type="predicted"/>
<dbReference type="EMBL" id="LCYG01000016">
    <property type="protein sequence ID" value="KLK94074.1"/>
    <property type="molecule type" value="Genomic_DNA"/>
</dbReference>
<dbReference type="STRING" id="1225564.AA309_06375"/>
<name>A0A0H1RG67_9HYPH</name>
<dbReference type="OrthoDB" id="8020839at2"/>
<reference evidence="2 3" key="1">
    <citation type="submission" date="2015-05" db="EMBL/GenBank/DDBJ databases">
        <title>Draft genome sequence of Microvirga vignae strain BR3299, a novel nitrogen fixing bacteria isolated from Brazil semi-aired region.</title>
        <authorList>
            <person name="Zilli J.E."/>
            <person name="Passos S.R."/>
            <person name="Leite J."/>
            <person name="Baldani J.I."/>
            <person name="Xavier G.R."/>
            <person name="Rumjaneck N.G."/>
            <person name="Simoes-Araujo J.L."/>
        </authorList>
    </citation>
    <scope>NUCLEOTIDE SEQUENCE [LARGE SCALE GENOMIC DNA]</scope>
    <source>
        <strain evidence="2 3">BR3299</strain>
    </source>
</reference>
<dbReference type="Proteomes" id="UP000035489">
    <property type="component" value="Unassembled WGS sequence"/>
</dbReference>
<dbReference type="AlphaFoldDB" id="A0A0H1RG67"/>
<feature type="compositionally biased region" description="Polar residues" evidence="1">
    <location>
        <begin position="49"/>
        <end position="58"/>
    </location>
</feature>
<feature type="compositionally biased region" description="Basic and acidic residues" evidence="1">
    <location>
        <begin position="9"/>
        <end position="23"/>
    </location>
</feature>